<dbReference type="EMBL" id="LNAM01000183">
    <property type="protein sequence ID" value="KSV58177.1"/>
    <property type="molecule type" value="Genomic_DNA"/>
</dbReference>
<dbReference type="GO" id="GO:0003677">
    <property type="term" value="F:DNA binding"/>
    <property type="evidence" value="ECO:0007669"/>
    <property type="project" value="InterPro"/>
</dbReference>
<evidence type="ECO:0000259" key="1">
    <source>
        <dbReference type="SMART" id="SM00850"/>
    </source>
</evidence>
<evidence type="ECO:0000313" key="2">
    <source>
        <dbReference type="EMBL" id="KSV58177.1"/>
    </source>
</evidence>
<organism evidence="2 3">
    <name type="scientific">Acetivibrio ethanolgignens</name>
    <dbReference type="NCBI Taxonomy" id="290052"/>
    <lineage>
        <taxon>Bacteria</taxon>
        <taxon>Bacillati</taxon>
        <taxon>Bacillota</taxon>
        <taxon>Clostridia</taxon>
        <taxon>Eubacteriales</taxon>
        <taxon>Oscillospiraceae</taxon>
        <taxon>Acetivibrio</taxon>
    </lineage>
</organism>
<keyword evidence="3" id="KW-1185">Reference proteome</keyword>
<reference evidence="2 3" key="1">
    <citation type="submission" date="2015-11" db="EMBL/GenBank/DDBJ databases">
        <title>Butyribacter intestini gen. nov., sp. nov., a butyric acid-producing bacterium of the family Lachnospiraceae isolated from the human faeces.</title>
        <authorList>
            <person name="Zou Y."/>
            <person name="Xue W."/>
            <person name="Luo G."/>
            <person name="Lv M."/>
        </authorList>
    </citation>
    <scope>NUCLEOTIDE SEQUENCE [LARGE SCALE GENOMIC DNA]</scope>
    <source>
        <strain evidence="2 3">ACET-33324</strain>
    </source>
</reference>
<name>A0A0V8QC70_9FIRM</name>
<dbReference type="AlphaFoldDB" id="A0A0V8QC70"/>
<comment type="caution">
    <text evidence="2">The sequence shown here is derived from an EMBL/GenBank/DDBJ whole genome shotgun (WGS) entry which is preliminary data.</text>
</comment>
<dbReference type="OrthoDB" id="1655100at2"/>
<dbReference type="InterPro" id="IPR007492">
    <property type="entry name" value="LytTR_DNA-bd_dom"/>
</dbReference>
<evidence type="ECO:0000313" key="3">
    <source>
        <dbReference type="Proteomes" id="UP000054874"/>
    </source>
</evidence>
<dbReference type="Gene3D" id="2.40.50.1020">
    <property type="entry name" value="LytTr DNA-binding domain"/>
    <property type="match status" value="1"/>
</dbReference>
<gene>
    <name evidence="2" type="ORF">ASU35_13945</name>
</gene>
<proteinExistence type="predicted"/>
<dbReference type="SMART" id="SM00850">
    <property type="entry name" value="LytTR"/>
    <property type="match status" value="1"/>
</dbReference>
<sequence>MPDLERFFKRHHIEVENILYIYHRDRKSVVCSASGEEAASTIPMHELLAFLPEEEFLSISRNAIVRRDKILNISKDGVYTMPDGKTFQGRTRYLSTHRRLRKEMHFDAPLPQIEVLPPLSLFEKCSILDDMPVAYCVIELVFDADGHGVDFVFRYCNKHMEVVEGIPVEEMLNRSFYEVFKNGDRKWLIAYADVALNGVQRTLHDYSPEIDKNLTIYCYQPQPGYCACVLVPAE</sequence>
<dbReference type="InterPro" id="IPR035965">
    <property type="entry name" value="PAS-like_dom_sf"/>
</dbReference>
<feature type="domain" description="HTH LytTR-type" evidence="1">
    <location>
        <begin position="8"/>
        <end position="105"/>
    </location>
</feature>
<dbReference type="SUPFAM" id="SSF55785">
    <property type="entry name" value="PYP-like sensor domain (PAS domain)"/>
    <property type="match status" value="1"/>
</dbReference>
<dbReference type="Gene3D" id="3.30.450.20">
    <property type="entry name" value="PAS domain"/>
    <property type="match status" value="1"/>
</dbReference>
<protein>
    <recommendedName>
        <fullName evidence="1">HTH LytTR-type domain-containing protein</fullName>
    </recommendedName>
</protein>
<dbReference type="RefSeq" id="WP_058353590.1">
    <property type="nucleotide sequence ID" value="NZ_CABMMD010000183.1"/>
</dbReference>
<dbReference type="STRING" id="290052.ASU35_13945"/>
<dbReference type="Pfam" id="PF04397">
    <property type="entry name" value="LytTR"/>
    <property type="match status" value="1"/>
</dbReference>
<dbReference type="Proteomes" id="UP000054874">
    <property type="component" value="Unassembled WGS sequence"/>
</dbReference>
<accession>A0A0V8QC70</accession>